<name>A0A370R3I1_9GAMM</name>
<dbReference type="Proteomes" id="UP000254848">
    <property type="component" value="Unassembled WGS sequence"/>
</dbReference>
<keyword evidence="2 6" id="KW-0812">Transmembrane</keyword>
<dbReference type="AlphaFoldDB" id="A0A370R3I1"/>
<dbReference type="CDD" id="cd07042">
    <property type="entry name" value="STAS_SulP_like_sulfate_transporter"/>
    <property type="match status" value="1"/>
</dbReference>
<dbReference type="RefSeq" id="WP_115456744.1">
    <property type="nucleotide sequence ID" value="NZ_QRAP01000001.1"/>
</dbReference>
<evidence type="ECO:0000256" key="2">
    <source>
        <dbReference type="ARBA" id="ARBA00022692"/>
    </source>
</evidence>
<feature type="transmembrane region" description="Helical" evidence="6">
    <location>
        <begin position="256"/>
        <end position="275"/>
    </location>
</feature>
<organism evidence="8 9">
    <name type="scientific">Enterobacillus tribolii</name>
    <dbReference type="NCBI Taxonomy" id="1487935"/>
    <lineage>
        <taxon>Bacteria</taxon>
        <taxon>Pseudomonadati</taxon>
        <taxon>Pseudomonadota</taxon>
        <taxon>Gammaproteobacteria</taxon>
        <taxon>Enterobacterales</taxon>
        <taxon>Hafniaceae</taxon>
        <taxon>Enterobacillus</taxon>
    </lineage>
</organism>
<dbReference type="GO" id="GO:0055085">
    <property type="term" value="P:transmembrane transport"/>
    <property type="evidence" value="ECO:0007669"/>
    <property type="project" value="InterPro"/>
</dbReference>
<accession>A0A370R3I1</accession>
<feature type="transmembrane region" description="Helical" evidence="6">
    <location>
        <begin position="141"/>
        <end position="161"/>
    </location>
</feature>
<evidence type="ECO:0000313" key="8">
    <source>
        <dbReference type="EMBL" id="RDK96973.1"/>
    </source>
</evidence>
<proteinExistence type="predicted"/>
<evidence type="ECO:0000256" key="1">
    <source>
        <dbReference type="ARBA" id="ARBA00004141"/>
    </source>
</evidence>
<evidence type="ECO:0000313" key="9">
    <source>
        <dbReference type="Proteomes" id="UP000254848"/>
    </source>
</evidence>
<feature type="transmembrane region" description="Helical" evidence="6">
    <location>
        <begin position="102"/>
        <end position="120"/>
    </location>
</feature>
<dbReference type="OrthoDB" id="9769739at2"/>
<protein>
    <submittedName>
        <fullName evidence="8">High affinity sulfate transporter 1</fullName>
    </submittedName>
</protein>
<keyword evidence="4 6" id="KW-0472">Membrane</keyword>
<reference evidence="8 9" key="1">
    <citation type="submission" date="2018-07" db="EMBL/GenBank/DDBJ databases">
        <title>Genomic Encyclopedia of Type Strains, Phase IV (KMG-IV): sequencing the most valuable type-strain genomes for metagenomic binning, comparative biology and taxonomic classification.</title>
        <authorList>
            <person name="Goeker M."/>
        </authorList>
    </citation>
    <scope>NUCLEOTIDE SEQUENCE [LARGE SCALE GENOMIC DNA]</scope>
    <source>
        <strain evidence="8 9">DSM 103736</strain>
    </source>
</reference>
<feature type="region of interest" description="Disordered" evidence="5">
    <location>
        <begin position="559"/>
        <end position="583"/>
    </location>
</feature>
<feature type="transmembrane region" description="Helical" evidence="6">
    <location>
        <begin position="351"/>
        <end position="371"/>
    </location>
</feature>
<feature type="transmembrane region" description="Helical" evidence="6">
    <location>
        <begin position="181"/>
        <end position="199"/>
    </location>
</feature>
<evidence type="ECO:0000256" key="5">
    <source>
        <dbReference type="SAM" id="MobiDB-lite"/>
    </source>
</evidence>
<comment type="caution">
    <text evidence="8">The sequence shown here is derived from an EMBL/GenBank/DDBJ whole genome shotgun (WGS) entry which is preliminary data.</text>
</comment>
<dbReference type="InterPro" id="IPR002645">
    <property type="entry name" value="STAS_dom"/>
</dbReference>
<evidence type="ECO:0000259" key="7">
    <source>
        <dbReference type="PROSITE" id="PS50801"/>
    </source>
</evidence>
<feature type="domain" description="STAS" evidence="7">
    <location>
        <begin position="440"/>
        <end position="529"/>
    </location>
</feature>
<dbReference type="EMBL" id="QRAP01000001">
    <property type="protein sequence ID" value="RDK96973.1"/>
    <property type="molecule type" value="Genomic_DNA"/>
</dbReference>
<dbReference type="SUPFAM" id="SSF52091">
    <property type="entry name" value="SpoIIaa-like"/>
    <property type="match status" value="1"/>
</dbReference>
<gene>
    <name evidence="8" type="ORF">C8D90_101411</name>
</gene>
<dbReference type="Pfam" id="PF00916">
    <property type="entry name" value="Sulfate_transp"/>
    <property type="match status" value="1"/>
</dbReference>
<feature type="transmembrane region" description="Helical" evidence="6">
    <location>
        <begin position="329"/>
        <end position="345"/>
    </location>
</feature>
<evidence type="ECO:0000256" key="6">
    <source>
        <dbReference type="SAM" id="Phobius"/>
    </source>
</evidence>
<dbReference type="GO" id="GO:0016020">
    <property type="term" value="C:membrane"/>
    <property type="evidence" value="ECO:0007669"/>
    <property type="project" value="UniProtKB-SubCell"/>
</dbReference>
<evidence type="ECO:0000256" key="3">
    <source>
        <dbReference type="ARBA" id="ARBA00022989"/>
    </source>
</evidence>
<dbReference type="InterPro" id="IPR036513">
    <property type="entry name" value="STAS_dom_sf"/>
</dbReference>
<dbReference type="PANTHER" id="PTHR11814">
    <property type="entry name" value="SULFATE TRANSPORTER"/>
    <property type="match status" value="1"/>
</dbReference>
<dbReference type="InterPro" id="IPR001902">
    <property type="entry name" value="SLC26A/SulP_fam"/>
</dbReference>
<evidence type="ECO:0000256" key="4">
    <source>
        <dbReference type="ARBA" id="ARBA00023136"/>
    </source>
</evidence>
<keyword evidence="9" id="KW-1185">Reference proteome</keyword>
<feature type="transmembrane region" description="Helical" evidence="6">
    <location>
        <begin position="383"/>
        <end position="416"/>
    </location>
</feature>
<comment type="subcellular location">
    <subcellularLocation>
        <location evidence="1">Membrane</location>
        <topology evidence="1">Multi-pass membrane protein</topology>
    </subcellularLocation>
</comment>
<dbReference type="InterPro" id="IPR011547">
    <property type="entry name" value="SLC26A/SulP_dom"/>
</dbReference>
<keyword evidence="3 6" id="KW-1133">Transmembrane helix</keyword>
<dbReference type="Pfam" id="PF01740">
    <property type="entry name" value="STAS"/>
    <property type="match status" value="1"/>
</dbReference>
<feature type="transmembrane region" description="Helical" evidence="6">
    <location>
        <begin position="206"/>
        <end position="223"/>
    </location>
</feature>
<feature type="transmembrane region" description="Helical" evidence="6">
    <location>
        <begin position="51"/>
        <end position="70"/>
    </location>
</feature>
<dbReference type="Gene3D" id="3.30.750.24">
    <property type="entry name" value="STAS domain"/>
    <property type="match status" value="1"/>
</dbReference>
<dbReference type="PROSITE" id="PS50801">
    <property type="entry name" value="STAS"/>
    <property type="match status" value="1"/>
</dbReference>
<sequence>MQIKWVQGWMPGLSHLMGYQKEWLKCDMRAGLSVAAVALPVAIAYAELAGVNAIVGLYSCVLPMIAYALFGSSRQVIVGPDTATCAVIAAVVTPLAAGNEVLHWQLCIMMTLMTGFWCLIASRFRLGALADLLSRPILTGLLNGLTITIIVSQLGKIFGFHSSASQLIERLIALPFDILNSEWPTLLLSAGTLLILIGVKKLRPGWPGPLLAMLVAMLLVWGFDLSQHGIETIGSFSAGLPVVELPSFQPGLLRDLVLPSFNLALISFVSLMLTARSFGARNGYDVDADTEFRALGVANIVSGLSLGFAISGTSSRTAVNDANGGKSQLVSIIAALVIGVVLLFFTSPLQYIPVSSLGIILVYASWSLLDIKTIVQLRKRNPSAYGLALFTFISVLLVGVMPGIGLAVLLGLMQFFRTVFRPTEQLLGTNEEGMIHSLGNGNQVRAVEGVLMYRFNSPLTYFNAAYFKRRILNLVDGMPFQAHWVVIDAVPCFTYADISVLAMIEELKRDLRLRNVKLVLAGRKTELKRWFGENRKSGEEKGLTFVSDLYLALKLIQSSERAKEDEPEQDAEEIKTEGIAAGA</sequence>